<dbReference type="OrthoDB" id="2004788at2"/>
<feature type="domain" description="DUF2510" evidence="2">
    <location>
        <begin position="4"/>
        <end position="31"/>
    </location>
</feature>
<keyword evidence="1" id="KW-0812">Transmembrane</keyword>
<accession>A0A1H7VJ91</accession>
<evidence type="ECO:0000259" key="2">
    <source>
        <dbReference type="Pfam" id="PF10708"/>
    </source>
</evidence>
<evidence type="ECO:0000256" key="1">
    <source>
        <dbReference type="SAM" id="Phobius"/>
    </source>
</evidence>
<dbReference type="EMBL" id="FOAW01000022">
    <property type="protein sequence ID" value="SEM09306.1"/>
    <property type="molecule type" value="Genomic_DNA"/>
</dbReference>
<dbReference type="AlphaFoldDB" id="A0A1H7VJ91"/>
<feature type="transmembrane region" description="Helical" evidence="1">
    <location>
        <begin position="40"/>
        <end position="61"/>
    </location>
</feature>
<keyword evidence="1" id="KW-0472">Membrane</keyword>
<evidence type="ECO:0000313" key="4">
    <source>
        <dbReference type="Proteomes" id="UP000198677"/>
    </source>
</evidence>
<keyword evidence="1" id="KW-1133">Transmembrane helix</keyword>
<sequence>MNAPGWYPNPDGSGSQLYWDGQDWQQVASVEAPKKRKGSVWNVVGVLIAAVVGMMLANAILGGEGIGQFIGQ</sequence>
<protein>
    <recommendedName>
        <fullName evidence="2">DUF2510 domain-containing protein</fullName>
    </recommendedName>
</protein>
<gene>
    <name evidence="3" type="ORF">SAMN05444583_12237</name>
</gene>
<dbReference type="Proteomes" id="UP000198677">
    <property type="component" value="Unassembled WGS sequence"/>
</dbReference>
<name>A0A1H7VJ91_9NOCA</name>
<evidence type="ECO:0000313" key="3">
    <source>
        <dbReference type="EMBL" id="SEM09306.1"/>
    </source>
</evidence>
<proteinExistence type="predicted"/>
<dbReference type="RefSeq" id="WP_072753515.1">
    <property type="nucleotide sequence ID" value="NZ_FOAW01000022.1"/>
</dbReference>
<dbReference type="Pfam" id="PF10708">
    <property type="entry name" value="DUF2510"/>
    <property type="match status" value="1"/>
</dbReference>
<organism evidence="3 4">
    <name type="scientific">Rhodococcus maanshanensis</name>
    <dbReference type="NCBI Taxonomy" id="183556"/>
    <lineage>
        <taxon>Bacteria</taxon>
        <taxon>Bacillati</taxon>
        <taxon>Actinomycetota</taxon>
        <taxon>Actinomycetes</taxon>
        <taxon>Mycobacteriales</taxon>
        <taxon>Nocardiaceae</taxon>
        <taxon>Rhodococcus</taxon>
    </lineage>
</organism>
<dbReference type="InterPro" id="IPR018929">
    <property type="entry name" value="DUF2510"/>
</dbReference>
<keyword evidence="4" id="KW-1185">Reference proteome</keyword>
<reference evidence="4" key="1">
    <citation type="submission" date="2016-10" db="EMBL/GenBank/DDBJ databases">
        <authorList>
            <person name="Varghese N."/>
            <person name="Submissions S."/>
        </authorList>
    </citation>
    <scope>NUCLEOTIDE SEQUENCE [LARGE SCALE GENOMIC DNA]</scope>
    <source>
        <strain evidence="4">DSM 44675</strain>
    </source>
</reference>